<comment type="caution">
    <text evidence="3">The sequence shown here is derived from an EMBL/GenBank/DDBJ whole genome shotgun (WGS) entry which is preliminary data.</text>
</comment>
<dbReference type="Pfam" id="PF00534">
    <property type="entry name" value="Glycos_transf_1"/>
    <property type="match status" value="1"/>
</dbReference>
<organism evidence="3">
    <name type="scientific">marine sediment metagenome</name>
    <dbReference type="NCBI Taxonomy" id="412755"/>
    <lineage>
        <taxon>unclassified sequences</taxon>
        <taxon>metagenomes</taxon>
        <taxon>ecological metagenomes</taxon>
    </lineage>
</organism>
<dbReference type="CDD" id="cd03794">
    <property type="entry name" value="GT4_WbuB-like"/>
    <property type="match status" value="1"/>
</dbReference>
<dbReference type="InterPro" id="IPR050194">
    <property type="entry name" value="Glycosyltransferase_grp1"/>
</dbReference>
<dbReference type="Gene3D" id="3.40.50.2000">
    <property type="entry name" value="Glycogen Phosphorylase B"/>
    <property type="match status" value="2"/>
</dbReference>
<name>A0A0F9PHY0_9ZZZZ</name>
<evidence type="ECO:0000259" key="2">
    <source>
        <dbReference type="Pfam" id="PF13439"/>
    </source>
</evidence>
<gene>
    <name evidence="3" type="ORF">LCGC14_0823940</name>
</gene>
<dbReference type="PANTHER" id="PTHR45947">
    <property type="entry name" value="SULFOQUINOVOSYL TRANSFERASE SQD2"/>
    <property type="match status" value="1"/>
</dbReference>
<dbReference type="GO" id="GO:0016757">
    <property type="term" value="F:glycosyltransferase activity"/>
    <property type="evidence" value="ECO:0007669"/>
    <property type="project" value="InterPro"/>
</dbReference>
<feature type="domain" description="Glycosyltransferase subfamily 4-like N-terminal" evidence="2">
    <location>
        <begin position="101"/>
        <end position="214"/>
    </location>
</feature>
<dbReference type="InterPro" id="IPR001296">
    <property type="entry name" value="Glyco_trans_1"/>
</dbReference>
<dbReference type="PANTHER" id="PTHR45947:SF3">
    <property type="entry name" value="SULFOQUINOVOSYL TRANSFERASE SQD2"/>
    <property type="match status" value="1"/>
</dbReference>
<evidence type="ECO:0008006" key="4">
    <source>
        <dbReference type="Google" id="ProtNLM"/>
    </source>
</evidence>
<dbReference type="AlphaFoldDB" id="A0A0F9PHY0"/>
<proteinExistence type="predicted"/>
<reference evidence="3" key="1">
    <citation type="journal article" date="2015" name="Nature">
        <title>Complex archaea that bridge the gap between prokaryotes and eukaryotes.</title>
        <authorList>
            <person name="Spang A."/>
            <person name="Saw J.H."/>
            <person name="Jorgensen S.L."/>
            <person name="Zaremba-Niedzwiedzka K."/>
            <person name="Martijn J."/>
            <person name="Lind A.E."/>
            <person name="van Eijk R."/>
            <person name="Schleper C."/>
            <person name="Guy L."/>
            <person name="Ettema T.J."/>
        </authorList>
    </citation>
    <scope>NUCLEOTIDE SEQUENCE</scope>
</reference>
<dbReference type="InterPro" id="IPR028098">
    <property type="entry name" value="Glyco_trans_4-like_N"/>
</dbReference>
<feature type="domain" description="Glycosyl transferase family 1" evidence="1">
    <location>
        <begin position="225"/>
        <end position="396"/>
    </location>
</feature>
<evidence type="ECO:0000313" key="3">
    <source>
        <dbReference type="EMBL" id="KKN31435.1"/>
    </source>
</evidence>
<sequence>MNSNKTVKPKILHLLNVSLPNLSGYSIRSHNILKHQRKYCHIYAITGPAYIQKKTPDNIENILYFRFLPTKGYHLFFNPKIIKIVKKAQILNWYYRIIFKNTLFSLKKLITFYKPDILHVHSSHFYGYYISKIAKKLNIPFIFEVRGFLEDTHVGLGTLKQGSLQYNNKKKFRLKIIKKADVIITLGRAMKKELISQGVDKYKIKIVPNGVDTKELHPKPPKISLKEKLNIKNEKILGYIGSIRRIEGIEILLKAMKVIKKEINDVILLIVGPGDPIYINELKNISKKLKINNCVKFLGPVPNSEISDYYSIVDICVIPRLNLRVNQLVTPLKPLEVMAMGKVLLVSDLPALRELVKPKISGDVFEVENSQDLSEKILKYLSDEKTMKQIGKTARKYVVDNYDWAKVIKKYIILYKNLLN</sequence>
<dbReference type="Pfam" id="PF13439">
    <property type="entry name" value="Glyco_transf_4"/>
    <property type="match status" value="1"/>
</dbReference>
<dbReference type="EMBL" id="LAZR01002328">
    <property type="protein sequence ID" value="KKN31435.1"/>
    <property type="molecule type" value="Genomic_DNA"/>
</dbReference>
<evidence type="ECO:0000259" key="1">
    <source>
        <dbReference type="Pfam" id="PF00534"/>
    </source>
</evidence>
<accession>A0A0F9PHY0</accession>
<dbReference type="SUPFAM" id="SSF53756">
    <property type="entry name" value="UDP-Glycosyltransferase/glycogen phosphorylase"/>
    <property type="match status" value="1"/>
</dbReference>
<protein>
    <recommendedName>
        <fullName evidence="4">Glycosyltransferase subfamily 4-like N-terminal domain-containing protein</fullName>
    </recommendedName>
</protein>